<dbReference type="OrthoDB" id="271448at2759"/>
<proteinExistence type="inferred from homology"/>
<reference evidence="9" key="1">
    <citation type="submission" date="2020-01" db="EMBL/GenBank/DDBJ databases">
        <title>Development of genomics and gene disruption for Polysphondylium violaceum indicates a role for the polyketide synthase stlB in stalk morphogenesis.</title>
        <authorList>
            <person name="Narita B."/>
            <person name="Kawabe Y."/>
            <person name="Kin K."/>
            <person name="Saito T."/>
            <person name="Gibbs R."/>
            <person name="Kuspa A."/>
            <person name="Muzny D."/>
            <person name="Queller D."/>
            <person name="Richards S."/>
            <person name="Strassman J."/>
            <person name="Sucgang R."/>
            <person name="Worley K."/>
            <person name="Schaap P."/>
        </authorList>
    </citation>
    <scope>NUCLEOTIDE SEQUENCE</scope>
    <source>
        <strain evidence="9">QSvi11</strain>
    </source>
</reference>
<protein>
    <recommendedName>
        <fullName evidence="2 6">Vacuolar protein-sorting-associated protein 36</fullName>
    </recommendedName>
    <alternativeName>
        <fullName evidence="6">ESCRT-II complex subunit VPS36</fullName>
    </alternativeName>
</protein>
<gene>
    <name evidence="9" type="ORF">CYY_004625</name>
</gene>
<dbReference type="SUPFAM" id="SSF50729">
    <property type="entry name" value="PH domain-like"/>
    <property type="match status" value="1"/>
</dbReference>
<dbReference type="EMBL" id="AJWJ01000167">
    <property type="protein sequence ID" value="KAF2074056.1"/>
    <property type="molecule type" value="Genomic_DNA"/>
</dbReference>
<evidence type="ECO:0000256" key="1">
    <source>
        <dbReference type="ARBA" id="ARBA00009697"/>
    </source>
</evidence>
<comment type="subunit">
    <text evidence="6">Component of the endosomal sorting complex required for transport II (ESCRT-II).</text>
</comment>
<feature type="compositionally biased region" description="Low complexity" evidence="7">
    <location>
        <begin position="156"/>
        <end position="229"/>
    </location>
</feature>
<dbReference type="Pfam" id="PF04157">
    <property type="entry name" value="EAP30"/>
    <property type="match status" value="1"/>
</dbReference>
<dbReference type="SUPFAM" id="SSF46785">
    <property type="entry name" value="Winged helix' DNA-binding domain"/>
    <property type="match status" value="2"/>
</dbReference>
<dbReference type="Gene3D" id="1.10.10.10">
    <property type="entry name" value="Winged helix-like DNA-binding domain superfamily/Winged helix DNA-binding domain"/>
    <property type="match status" value="2"/>
</dbReference>
<dbReference type="GO" id="GO:0032266">
    <property type="term" value="F:phosphatidylinositol-3-phosphate binding"/>
    <property type="evidence" value="ECO:0007669"/>
    <property type="project" value="UniProtKB-UniRule"/>
</dbReference>
<evidence type="ECO:0000256" key="3">
    <source>
        <dbReference type="ARBA" id="ARBA00022448"/>
    </source>
</evidence>
<dbReference type="AlphaFoldDB" id="A0A8J4USV7"/>
<dbReference type="GO" id="GO:0000814">
    <property type="term" value="C:ESCRT II complex"/>
    <property type="evidence" value="ECO:0007669"/>
    <property type="project" value="UniProtKB-UniRule"/>
</dbReference>
<dbReference type="InterPro" id="IPR036388">
    <property type="entry name" value="WH-like_DNA-bd_sf"/>
</dbReference>
<name>A0A8J4USV7_9MYCE</name>
<feature type="compositionally biased region" description="Polar residues" evidence="7">
    <location>
        <begin position="239"/>
        <end position="251"/>
    </location>
</feature>
<comment type="similarity">
    <text evidence="1 6">Belongs to the VPS36 family.</text>
</comment>
<feature type="domain" description="GLUE N-terminal" evidence="8">
    <location>
        <begin position="20"/>
        <end position="103"/>
    </location>
</feature>
<keyword evidence="4 6" id="KW-0963">Cytoplasm</keyword>
<evidence type="ECO:0000313" key="9">
    <source>
        <dbReference type="EMBL" id="KAF2074056.1"/>
    </source>
</evidence>
<evidence type="ECO:0000256" key="4">
    <source>
        <dbReference type="ARBA" id="ARBA00022490"/>
    </source>
</evidence>
<sequence length="515" mass="59098">MEWKKIDIIPHTTKKEVPIILEESEDIVYSVDNASIYHRDVKTEHLNGYVLLTSLRVVWVSFNNSSKTASYALSLSHEPVIHIEPLQTGLMGLNSSPKILITLGNTTYRLSFHSGKRDECLSQYKLTLSKFKDNQRKKLASPPIHQYQHQHQTTDSPPSYQYHQQQHQPQNNYNPYSQQHQQYQHQQQQQQYYTQPQNNYNPYSQQQSYNNNNNQYYQQQQQQQQQYQQPLPPPPSYPGTTSPTNKTFNTGIYTPKTLGSNQQQQEGFTSNAGIGGILKQMNKKTQETDKLLNEAFTDLSALMDKAKDMVTLSQKLKLTLEKKDQEKSSSTSEEEEFRTFLLEMGIESPVTKKTAKSKYHQELAKELSNWIISKKILTKQESGVVGKVTSMQSGMISLPDLYCIFNRARGIELISPDDLYRACILFESLDLPFRIRKFDSGVLIIQSKDENDELVAIEILEIINNQGPISAFDLSKLQSISLNLAKDKLQASEKIGKLCRDETIEGIIFHSNIFV</sequence>
<dbReference type="GO" id="GO:0043328">
    <property type="term" value="P:protein transport to vacuole involved in ubiquitin-dependent protein catabolic process via the multivesicular body sorting pathway"/>
    <property type="evidence" value="ECO:0007669"/>
    <property type="project" value="UniProtKB-UniRule"/>
</dbReference>
<dbReference type="FunFam" id="1.10.10.10:FF:000416">
    <property type="entry name" value="Vacuolar protein-sorting-associated protein 36"/>
    <property type="match status" value="1"/>
</dbReference>
<dbReference type="InterPro" id="IPR040608">
    <property type="entry name" value="Snf8/Vps36"/>
</dbReference>
<dbReference type="PANTHER" id="PTHR13128:SF12">
    <property type="entry name" value="VACUOLAR PROTEIN-SORTING-ASSOCIATED PROTEIN 36"/>
    <property type="match status" value="1"/>
</dbReference>
<feature type="region of interest" description="Disordered" evidence="7">
    <location>
        <begin position="141"/>
        <end position="251"/>
    </location>
</feature>
<comment type="subcellular location">
    <subcellularLocation>
        <location evidence="6">Cytoplasm</location>
    </subcellularLocation>
    <subcellularLocation>
        <location evidence="6">Endosome</location>
    </subcellularLocation>
</comment>
<keyword evidence="10" id="KW-1185">Reference proteome</keyword>
<comment type="caution">
    <text evidence="9">The sequence shown here is derived from an EMBL/GenBank/DDBJ whole genome shotgun (WGS) entry which is preliminary data.</text>
</comment>
<dbReference type="InterPro" id="IPR037855">
    <property type="entry name" value="Vps36"/>
</dbReference>
<dbReference type="Gene3D" id="6.10.140.260">
    <property type="match status" value="1"/>
</dbReference>
<dbReference type="Proteomes" id="UP000695562">
    <property type="component" value="Unassembled WGS sequence"/>
</dbReference>
<evidence type="ECO:0000256" key="5">
    <source>
        <dbReference type="ARBA" id="ARBA00022927"/>
    </source>
</evidence>
<dbReference type="GO" id="GO:0031902">
    <property type="term" value="C:late endosome membrane"/>
    <property type="evidence" value="ECO:0007669"/>
    <property type="project" value="UniProtKB-UniRule"/>
</dbReference>
<dbReference type="InterPro" id="IPR011993">
    <property type="entry name" value="PH-like_dom_sf"/>
</dbReference>
<dbReference type="InterPro" id="IPR021648">
    <property type="entry name" value="GLUE_dom"/>
</dbReference>
<keyword evidence="6" id="KW-0967">Endosome</keyword>
<dbReference type="InterPro" id="IPR036390">
    <property type="entry name" value="WH_DNA-bd_sf"/>
</dbReference>
<organism evidence="9 10">
    <name type="scientific">Polysphondylium violaceum</name>
    <dbReference type="NCBI Taxonomy" id="133409"/>
    <lineage>
        <taxon>Eukaryota</taxon>
        <taxon>Amoebozoa</taxon>
        <taxon>Evosea</taxon>
        <taxon>Eumycetozoa</taxon>
        <taxon>Dictyostelia</taxon>
        <taxon>Dictyosteliales</taxon>
        <taxon>Dictyosteliaceae</taxon>
        <taxon>Polysphondylium</taxon>
    </lineage>
</organism>
<evidence type="ECO:0000256" key="7">
    <source>
        <dbReference type="SAM" id="MobiDB-lite"/>
    </source>
</evidence>
<accession>A0A8J4USV7</accession>
<dbReference type="GO" id="GO:0043130">
    <property type="term" value="F:ubiquitin binding"/>
    <property type="evidence" value="ECO:0007669"/>
    <property type="project" value="UniProtKB-UniRule"/>
</dbReference>
<evidence type="ECO:0000259" key="8">
    <source>
        <dbReference type="Pfam" id="PF11605"/>
    </source>
</evidence>
<dbReference type="PANTHER" id="PTHR13128">
    <property type="entry name" value="VACUOLAR PROTEIN-SORTING-ASSOCIATED PROTEIN 36"/>
    <property type="match status" value="1"/>
</dbReference>
<evidence type="ECO:0000256" key="6">
    <source>
        <dbReference type="RuleBase" id="RU367095"/>
    </source>
</evidence>
<evidence type="ECO:0000313" key="10">
    <source>
        <dbReference type="Proteomes" id="UP000695562"/>
    </source>
</evidence>
<keyword evidence="3 6" id="KW-0813">Transport</keyword>
<evidence type="ECO:0000256" key="2">
    <source>
        <dbReference type="ARBA" id="ARBA00017953"/>
    </source>
</evidence>
<keyword evidence="5 6" id="KW-0653">Protein transport</keyword>
<dbReference type="Gene3D" id="2.30.29.30">
    <property type="entry name" value="Pleckstrin-homology domain (PH domain)/Phosphotyrosine-binding domain (PTB)"/>
    <property type="match status" value="1"/>
</dbReference>
<dbReference type="Pfam" id="PF11605">
    <property type="entry name" value="Vps36_ESCRT-II"/>
    <property type="match status" value="1"/>
</dbReference>
<comment type="function">
    <text evidence="6">Component of the ESCRT-II complex (endosomal sorting complex required for transport II), which is required for multivesicular body (MVB) formation and sorting of endosomal cargo proteins into MVBs.</text>
</comment>